<sequence>MTATATRPVFVGVDASAASLDAVRWAAKEARRRETTLQLLHACIFEEASSRAGNSELLLEHAHRSLRRAAEIAGEEAPGVRVETSVRLGLAVDLLLAESGGAALVVLGSHGLGGLRGALIGSVALRVAAGASCPVVVVPTHRPHRTGPIVVGVDPSDSSEHALRFALEEAAAARAPVHVVHAWHDGLLVPEAVLADIGVAEQRELEAHLASWARKYPALDITARAVRDRIASRALLDAAPDARLIVVGTRGRGPVAGGLLGSTGNALLTHAACPVAVVRPSDREP</sequence>
<dbReference type="PRINTS" id="PR01438">
    <property type="entry name" value="UNVRSLSTRESS"/>
</dbReference>
<name>A0A1H4U0Y6_9PSEU</name>
<protein>
    <submittedName>
        <fullName evidence="3">Nucleotide-binding universal stress protein, UspA family</fullName>
    </submittedName>
</protein>
<dbReference type="Proteomes" id="UP000199622">
    <property type="component" value="Unassembled WGS sequence"/>
</dbReference>
<dbReference type="PANTHER" id="PTHR46268:SF6">
    <property type="entry name" value="UNIVERSAL STRESS PROTEIN UP12"/>
    <property type="match status" value="1"/>
</dbReference>
<dbReference type="OrthoDB" id="4931198at2"/>
<accession>A0A1H4U0Y6</accession>
<dbReference type="EMBL" id="FNSO01000004">
    <property type="protein sequence ID" value="SEC62369.1"/>
    <property type="molecule type" value="Genomic_DNA"/>
</dbReference>
<dbReference type="SUPFAM" id="SSF52402">
    <property type="entry name" value="Adenine nucleotide alpha hydrolases-like"/>
    <property type="match status" value="2"/>
</dbReference>
<gene>
    <name evidence="3" type="ORF">SAMN04489727_4440</name>
</gene>
<evidence type="ECO:0000256" key="1">
    <source>
        <dbReference type="ARBA" id="ARBA00008791"/>
    </source>
</evidence>
<comment type="similarity">
    <text evidence="1">Belongs to the universal stress protein A family.</text>
</comment>
<organism evidence="3 4">
    <name type="scientific">Amycolatopsis tolypomycina</name>
    <dbReference type="NCBI Taxonomy" id="208445"/>
    <lineage>
        <taxon>Bacteria</taxon>
        <taxon>Bacillati</taxon>
        <taxon>Actinomycetota</taxon>
        <taxon>Actinomycetes</taxon>
        <taxon>Pseudonocardiales</taxon>
        <taxon>Pseudonocardiaceae</taxon>
        <taxon>Amycolatopsis</taxon>
    </lineage>
</organism>
<evidence type="ECO:0000313" key="4">
    <source>
        <dbReference type="Proteomes" id="UP000199622"/>
    </source>
</evidence>
<dbReference type="STRING" id="208445.SAMN04489727_4440"/>
<reference evidence="4" key="1">
    <citation type="submission" date="2016-10" db="EMBL/GenBank/DDBJ databases">
        <authorList>
            <person name="Varghese N."/>
            <person name="Submissions S."/>
        </authorList>
    </citation>
    <scope>NUCLEOTIDE SEQUENCE [LARGE SCALE GENOMIC DNA]</scope>
    <source>
        <strain evidence="4">DSM 44544</strain>
    </source>
</reference>
<dbReference type="InterPro" id="IPR006015">
    <property type="entry name" value="Universal_stress_UspA"/>
</dbReference>
<dbReference type="PANTHER" id="PTHR46268">
    <property type="entry name" value="STRESS RESPONSE PROTEIN NHAX"/>
    <property type="match status" value="1"/>
</dbReference>
<feature type="domain" description="UspA" evidence="2">
    <location>
        <begin position="148"/>
        <end position="279"/>
    </location>
</feature>
<proteinExistence type="inferred from homology"/>
<dbReference type="Gene3D" id="3.40.50.620">
    <property type="entry name" value="HUPs"/>
    <property type="match status" value="2"/>
</dbReference>
<keyword evidence="4" id="KW-1185">Reference proteome</keyword>
<evidence type="ECO:0000313" key="3">
    <source>
        <dbReference type="EMBL" id="SEC62369.1"/>
    </source>
</evidence>
<dbReference type="InterPro" id="IPR006016">
    <property type="entry name" value="UspA"/>
</dbReference>
<evidence type="ECO:0000259" key="2">
    <source>
        <dbReference type="Pfam" id="PF00582"/>
    </source>
</evidence>
<dbReference type="AlphaFoldDB" id="A0A1H4U0Y6"/>
<dbReference type="Pfam" id="PF00582">
    <property type="entry name" value="Usp"/>
    <property type="match status" value="2"/>
</dbReference>
<feature type="domain" description="UspA" evidence="2">
    <location>
        <begin position="7"/>
        <end position="139"/>
    </location>
</feature>
<dbReference type="InterPro" id="IPR014729">
    <property type="entry name" value="Rossmann-like_a/b/a_fold"/>
</dbReference>
<dbReference type="RefSeq" id="WP_091310339.1">
    <property type="nucleotide sequence ID" value="NZ_FNSO01000004.1"/>
</dbReference>